<evidence type="ECO:0000313" key="2">
    <source>
        <dbReference type="Proteomes" id="UP000887577"/>
    </source>
</evidence>
<dbReference type="AlphaFoldDB" id="A0A914XU32"/>
<dbReference type="SUPFAM" id="SSF55797">
    <property type="entry name" value="PR-1-like"/>
    <property type="match status" value="1"/>
</dbReference>
<organism evidence="2 3">
    <name type="scientific">Panagrolaimus superbus</name>
    <dbReference type="NCBI Taxonomy" id="310955"/>
    <lineage>
        <taxon>Eukaryota</taxon>
        <taxon>Metazoa</taxon>
        <taxon>Ecdysozoa</taxon>
        <taxon>Nematoda</taxon>
        <taxon>Chromadorea</taxon>
        <taxon>Rhabditida</taxon>
        <taxon>Tylenchina</taxon>
        <taxon>Panagrolaimomorpha</taxon>
        <taxon>Panagrolaimoidea</taxon>
        <taxon>Panagrolaimidae</taxon>
        <taxon>Panagrolaimus</taxon>
    </lineage>
</organism>
<evidence type="ECO:0000313" key="3">
    <source>
        <dbReference type="WBParaSite" id="PSU_v2.g1048.t2"/>
    </source>
</evidence>
<feature type="chain" id="PRO_5037778162" evidence="1">
    <location>
        <begin position="20"/>
        <end position="276"/>
    </location>
</feature>
<sequence>MNCSFQIILVSCIFAIVLGQSTTCSNNNLLMTPTLRQKVLNVLNLARNKLESGQLLLNNGEYAVQAASLPDLTWSCELEEEMFEKMEESCDSPLNADLQSLGLTWAFNRFDDSDAETLVDAMLENQPVLTGFYHVQLSRHNLYLEPISTFGTQIIALSDKAQYVACAIQNCNISAVSSGWALPGEIMNNIYCKVSLTEQLGFGDEIYQISPYIVNYIPPSQDVVCPSSGMVIEQREAVLEKINAARSQISQNNYHLPNGNNALPPAQPLSPLVRLL</sequence>
<reference evidence="3" key="1">
    <citation type="submission" date="2022-11" db="UniProtKB">
        <authorList>
            <consortium name="WormBaseParasite"/>
        </authorList>
    </citation>
    <scope>IDENTIFICATION</scope>
</reference>
<keyword evidence="2" id="KW-1185">Reference proteome</keyword>
<feature type="signal peptide" evidence="1">
    <location>
        <begin position="1"/>
        <end position="19"/>
    </location>
</feature>
<dbReference type="Gene3D" id="3.40.33.10">
    <property type="entry name" value="CAP"/>
    <property type="match status" value="1"/>
</dbReference>
<protein>
    <submittedName>
        <fullName evidence="3">SCP domain-containing protein</fullName>
    </submittedName>
</protein>
<dbReference type="InterPro" id="IPR035940">
    <property type="entry name" value="CAP_sf"/>
</dbReference>
<name>A0A914XU32_9BILA</name>
<accession>A0A914XU32</accession>
<proteinExistence type="predicted"/>
<evidence type="ECO:0000256" key="1">
    <source>
        <dbReference type="SAM" id="SignalP"/>
    </source>
</evidence>
<dbReference type="WBParaSite" id="PSU_v2.g1048.t2">
    <property type="protein sequence ID" value="PSU_v2.g1048.t2"/>
    <property type="gene ID" value="PSU_v2.g1048"/>
</dbReference>
<dbReference type="Proteomes" id="UP000887577">
    <property type="component" value="Unplaced"/>
</dbReference>
<keyword evidence="1" id="KW-0732">Signal</keyword>